<dbReference type="EMBL" id="JAMXLR010000026">
    <property type="protein sequence ID" value="MCO6043752.1"/>
    <property type="molecule type" value="Genomic_DNA"/>
</dbReference>
<name>A0A9X2JFX5_9BACT</name>
<comment type="caution">
    <text evidence="1">The sequence shown here is derived from an EMBL/GenBank/DDBJ whole genome shotgun (WGS) entry which is preliminary data.</text>
</comment>
<sequence>MITRFALLRHAVPADFRRGSHWDLLLEREEVCWTWALEELPAGIEGDQGPTVVEALRLPDHRKHYLEYEGPVSKDRGVVTRVLEGQCQWQESTDQRICVQLASERGVRVLLLESSSGERWQLSVR</sequence>
<evidence type="ECO:0000313" key="1">
    <source>
        <dbReference type="EMBL" id="MCO6043752.1"/>
    </source>
</evidence>
<dbReference type="RefSeq" id="WP_252851857.1">
    <property type="nucleotide sequence ID" value="NZ_JAMXLR010000026.1"/>
</dbReference>
<reference evidence="1" key="1">
    <citation type="submission" date="2022-06" db="EMBL/GenBank/DDBJ databases">
        <title>Aeoliella straminimaris, a novel planctomycete from sediments.</title>
        <authorList>
            <person name="Vitorino I.R."/>
            <person name="Lage O.M."/>
        </authorList>
    </citation>
    <scope>NUCLEOTIDE SEQUENCE</scope>
    <source>
        <strain evidence="1">ICT_H6.2</strain>
    </source>
</reference>
<dbReference type="AlphaFoldDB" id="A0A9X2JFX5"/>
<gene>
    <name evidence="1" type="ORF">NG895_07515</name>
</gene>
<accession>A0A9X2JFX5</accession>
<evidence type="ECO:0008006" key="3">
    <source>
        <dbReference type="Google" id="ProtNLM"/>
    </source>
</evidence>
<evidence type="ECO:0000313" key="2">
    <source>
        <dbReference type="Proteomes" id="UP001155241"/>
    </source>
</evidence>
<dbReference type="Proteomes" id="UP001155241">
    <property type="component" value="Unassembled WGS sequence"/>
</dbReference>
<protein>
    <recommendedName>
        <fullName evidence="3">DNA ligase D 3'-phosphoesterase domain-containing protein</fullName>
    </recommendedName>
</protein>
<proteinExistence type="predicted"/>
<organism evidence="1 2">
    <name type="scientific">Aeoliella straminimaris</name>
    <dbReference type="NCBI Taxonomy" id="2954799"/>
    <lineage>
        <taxon>Bacteria</taxon>
        <taxon>Pseudomonadati</taxon>
        <taxon>Planctomycetota</taxon>
        <taxon>Planctomycetia</taxon>
        <taxon>Pirellulales</taxon>
        <taxon>Lacipirellulaceae</taxon>
        <taxon>Aeoliella</taxon>
    </lineage>
</organism>
<keyword evidence="2" id="KW-1185">Reference proteome</keyword>